<dbReference type="AlphaFoldDB" id="A0A8J4AD18"/>
<evidence type="ECO:0000256" key="5">
    <source>
        <dbReference type="ARBA" id="ARBA00012964"/>
    </source>
</evidence>
<evidence type="ECO:0000256" key="2">
    <source>
        <dbReference type="ARBA" id="ARBA00001936"/>
    </source>
</evidence>
<evidence type="ECO:0000313" key="10">
    <source>
        <dbReference type="Proteomes" id="UP000614996"/>
    </source>
</evidence>
<gene>
    <name evidence="9" type="ORF">NUM_26860</name>
</gene>
<evidence type="ECO:0000256" key="4">
    <source>
        <dbReference type="ARBA" id="ARBA00011738"/>
    </source>
</evidence>
<dbReference type="Gene3D" id="1.10.3210.10">
    <property type="entry name" value="Hypothetical protein af1432"/>
    <property type="match status" value="1"/>
</dbReference>
<dbReference type="PROSITE" id="PS50943">
    <property type="entry name" value="HTH_CROC1"/>
    <property type="match status" value="1"/>
</dbReference>
<dbReference type="EC" id="3.1.3.89" evidence="5"/>
<keyword evidence="6" id="KW-0479">Metal-binding</keyword>
<feature type="domain" description="HTH cro/C1-type" evidence="8">
    <location>
        <begin position="26"/>
        <end position="53"/>
    </location>
</feature>
<evidence type="ECO:0000256" key="6">
    <source>
        <dbReference type="ARBA" id="ARBA00022723"/>
    </source>
</evidence>
<dbReference type="SUPFAM" id="SSF47413">
    <property type="entry name" value="lambda repressor-like DNA-binding domains"/>
    <property type="match status" value="1"/>
</dbReference>
<dbReference type="CDD" id="cd00093">
    <property type="entry name" value="HTH_XRE"/>
    <property type="match status" value="1"/>
</dbReference>
<dbReference type="GO" id="GO:0002953">
    <property type="term" value="F:5'-deoxynucleotidase activity"/>
    <property type="evidence" value="ECO:0007669"/>
    <property type="project" value="UniProtKB-EC"/>
</dbReference>
<keyword evidence="10" id="KW-1185">Reference proteome</keyword>
<dbReference type="GO" id="GO:0005737">
    <property type="term" value="C:cytoplasm"/>
    <property type="evidence" value="ECO:0007669"/>
    <property type="project" value="TreeGrafter"/>
</dbReference>
<dbReference type="Pfam" id="PF13023">
    <property type="entry name" value="HD_3"/>
    <property type="match status" value="1"/>
</dbReference>
<comment type="subunit">
    <text evidence="4">Homodimer.</text>
</comment>
<evidence type="ECO:0000256" key="3">
    <source>
        <dbReference type="ARBA" id="ARBA00001941"/>
    </source>
</evidence>
<comment type="cofactor">
    <cofactor evidence="2">
        <name>Mn(2+)</name>
        <dbReference type="ChEBI" id="CHEBI:29035"/>
    </cofactor>
</comment>
<dbReference type="GO" id="GO:0046872">
    <property type="term" value="F:metal ion binding"/>
    <property type="evidence" value="ECO:0007669"/>
    <property type="project" value="UniProtKB-KW"/>
</dbReference>
<comment type="cofactor">
    <cofactor evidence="3">
        <name>Co(2+)</name>
        <dbReference type="ChEBI" id="CHEBI:48828"/>
    </cofactor>
</comment>
<evidence type="ECO:0000259" key="8">
    <source>
        <dbReference type="PROSITE" id="PS50943"/>
    </source>
</evidence>
<dbReference type="SMART" id="SM00471">
    <property type="entry name" value="HDc"/>
    <property type="match status" value="1"/>
</dbReference>
<evidence type="ECO:0000256" key="7">
    <source>
        <dbReference type="ARBA" id="ARBA00022801"/>
    </source>
</evidence>
<accession>A0A8J4AD18</accession>
<dbReference type="Proteomes" id="UP000614996">
    <property type="component" value="Unassembled WGS sequence"/>
</dbReference>
<comment type="caution">
    <text evidence="9">The sequence shown here is derived from an EMBL/GenBank/DDBJ whole genome shotgun (WGS) entry which is preliminary data.</text>
</comment>
<dbReference type="EMBL" id="BOPO01000045">
    <property type="protein sequence ID" value="GIL27432.1"/>
    <property type="molecule type" value="Genomic_DNA"/>
</dbReference>
<keyword evidence="7" id="KW-0378">Hydrolase</keyword>
<dbReference type="GO" id="GO:0003677">
    <property type="term" value="F:DNA binding"/>
    <property type="evidence" value="ECO:0007669"/>
    <property type="project" value="InterPro"/>
</dbReference>
<evidence type="ECO:0000313" key="9">
    <source>
        <dbReference type="EMBL" id="GIL27432.1"/>
    </source>
</evidence>
<dbReference type="PANTHER" id="PTHR11845">
    <property type="entry name" value="5'-DEOXYNUCLEOTIDASE HDDC2"/>
    <property type="match status" value="1"/>
</dbReference>
<comment type="catalytic activity">
    <reaction evidence="1">
        <text>a 2'-deoxyribonucleoside 5'-phosphate + H2O = a 2'-deoxyribonucleoside + phosphate</text>
        <dbReference type="Rhea" id="RHEA:36167"/>
        <dbReference type="ChEBI" id="CHEBI:15377"/>
        <dbReference type="ChEBI" id="CHEBI:18274"/>
        <dbReference type="ChEBI" id="CHEBI:43474"/>
        <dbReference type="ChEBI" id="CHEBI:65317"/>
        <dbReference type="EC" id="3.1.3.89"/>
    </reaction>
</comment>
<dbReference type="InterPro" id="IPR006674">
    <property type="entry name" value="HD_domain"/>
</dbReference>
<dbReference type="PANTHER" id="PTHR11845:SF13">
    <property type="entry name" value="5'-DEOXYNUCLEOTIDASE HDDC2"/>
    <property type="match status" value="1"/>
</dbReference>
<reference evidence="10" key="1">
    <citation type="journal article" date="2021" name="Int. J. Syst. Evol. Microbiol.">
        <title>Actinocatenispora comari sp. nov., an endophytic actinomycete isolated from aerial parts of Comarum salesowianum.</title>
        <authorList>
            <person name="Oyunbileg N."/>
            <person name="Iizaka Y."/>
            <person name="Hamada M."/>
            <person name="Davaapurev B.O."/>
            <person name="Fukumoto A."/>
            <person name="Tsetseg B."/>
            <person name="Kato F."/>
            <person name="Tamura T."/>
            <person name="Batkhuu J."/>
            <person name="Anzai Y."/>
        </authorList>
    </citation>
    <scope>NUCLEOTIDE SEQUENCE [LARGE SCALE GENOMIC DNA]</scope>
    <source>
        <strain evidence="10">NUM-2625</strain>
    </source>
</reference>
<dbReference type="InterPro" id="IPR039356">
    <property type="entry name" value="YfbR/HDDC2"/>
</dbReference>
<dbReference type="InterPro" id="IPR010982">
    <property type="entry name" value="Lambda_DNA-bd_dom_sf"/>
</dbReference>
<protein>
    <recommendedName>
        <fullName evidence="5">5'-deoxynucleotidase</fullName>
        <ecNumber evidence="5">3.1.3.89</ecNumber>
    </recommendedName>
</protein>
<sequence length="563" mass="62280">MPVSRPRRGVVTGYLMKLIRESIPASQEQLAEHLGVDRGTVQGWESSRRSFTAVPHGYSLAIRQRLVRLGGHRTLLHALDRAAEADLLIGQILDSDPADAVDNHPLGWSVLNHAVTDLISWAVSGAEPRIIQHANLSPAERRGPTAAGPSLDAADRRRFFENLRMLADRAASNDDVILLHRQACYLGSLDRTGAPAAWLAPAGTFPYFHRAQPWTPRWVDARSVATSLARQGDRQPLRDFITHAHCDDQSELAGLNYWAFWVGEIDQQQPDDRFMADSSLRWRGTTLLRHIADRLDADHAFIDLNVHTLWALMQARPGVAQAAADTASLLVTRAERLMDAAELSERSRRDLTAVLYGLRVQGFDHGRESLVMADAEAAGAMSFIFEAGVLKRAARTGWWFVGEKSPETVAEHSFRVGIIGAVLAAMEGADASRVGLMGLLHDSQETRVTDIPHIGRRYLDATPNEKITADQIASAPEPVRAMIQSVVDEYEARQTIEAIVARDADKLECLVQAVEYREAGYQNVQPWIDSSLAALKTDSARRLAEEALRGDTLRWQRTFAGTD</sequence>
<name>A0A8J4AD18_9ACTN</name>
<dbReference type="InterPro" id="IPR001387">
    <property type="entry name" value="Cro/C1-type_HTH"/>
</dbReference>
<dbReference type="InterPro" id="IPR003607">
    <property type="entry name" value="HD/PDEase_dom"/>
</dbReference>
<dbReference type="SUPFAM" id="SSF109604">
    <property type="entry name" value="HD-domain/PDEase-like"/>
    <property type="match status" value="1"/>
</dbReference>
<dbReference type="Gene3D" id="1.10.260.40">
    <property type="entry name" value="lambda repressor-like DNA-binding domains"/>
    <property type="match status" value="1"/>
</dbReference>
<evidence type="ECO:0000256" key="1">
    <source>
        <dbReference type="ARBA" id="ARBA00001638"/>
    </source>
</evidence>
<organism evidence="9 10">
    <name type="scientific">Actinocatenispora comari</name>
    <dbReference type="NCBI Taxonomy" id="2807577"/>
    <lineage>
        <taxon>Bacteria</taxon>
        <taxon>Bacillati</taxon>
        <taxon>Actinomycetota</taxon>
        <taxon>Actinomycetes</taxon>
        <taxon>Micromonosporales</taxon>
        <taxon>Micromonosporaceae</taxon>
        <taxon>Actinocatenispora</taxon>
    </lineage>
</organism>
<proteinExistence type="predicted"/>